<dbReference type="InterPro" id="IPR016032">
    <property type="entry name" value="Sig_transdc_resp-reg_C-effctor"/>
</dbReference>
<dbReference type="Pfam" id="PF00196">
    <property type="entry name" value="GerE"/>
    <property type="match status" value="1"/>
</dbReference>
<comment type="caution">
    <text evidence="5">The sequence shown here is derived from an EMBL/GenBank/DDBJ whole genome shotgun (WGS) entry which is preliminary data.</text>
</comment>
<sequence length="223" mass="24710">MLPNTSADPVRVLVCEAEPLVRAGLTASLQGTDVDVVGEVETGSQLLNGIVRPDFDVVLVGSMPAAGDRLDLAVLATRPHHRVVVLLRDTDRDALIRYVQQGIRGFVARHSALDDVYQAVRSVAHSGAYLSPTLARHFLDWLAERLAHQTVNREIPTGKLSDREWEVLRLLGSGRSNAEISRALRIRETTVRSHVYHILSKLNLRSRTEAVLYGFQHSLRSAE</sequence>
<reference evidence="5" key="1">
    <citation type="submission" date="2021-01" db="EMBL/GenBank/DDBJ databases">
        <title>Whole genome shotgun sequence of Actinoplanes rishiriensis NBRC 108556.</title>
        <authorList>
            <person name="Komaki H."/>
            <person name="Tamura T."/>
        </authorList>
    </citation>
    <scope>NUCLEOTIDE SEQUENCE</scope>
    <source>
        <strain evidence="5">NBRC 108556</strain>
    </source>
</reference>
<protein>
    <submittedName>
        <fullName evidence="5">DNA-binding response regulator</fullName>
    </submittedName>
</protein>
<dbReference type="Gene3D" id="3.40.50.2300">
    <property type="match status" value="1"/>
</dbReference>
<dbReference type="SUPFAM" id="SSF52172">
    <property type="entry name" value="CheY-like"/>
    <property type="match status" value="1"/>
</dbReference>
<dbReference type="PROSITE" id="PS00622">
    <property type="entry name" value="HTH_LUXR_1"/>
    <property type="match status" value="1"/>
</dbReference>
<dbReference type="RefSeq" id="WP_203786497.1">
    <property type="nucleotide sequence ID" value="NZ_BOMV01000073.1"/>
</dbReference>
<feature type="domain" description="Response regulatory" evidence="4">
    <location>
        <begin position="11"/>
        <end position="124"/>
    </location>
</feature>
<name>A0A919K278_9ACTN</name>
<dbReference type="GO" id="GO:0006355">
    <property type="term" value="P:regulation of DNA-templated transcription"/>
    <property type="evidence" value="ECO:0007669"/>
    <property type="project" value="InterPro"/>
</dbReference>
<dbReference type="Proteomes" id="UP000636960">
    <property type="component" value="Unassembled WGS sequence"/>
</dbReference>
<dbReference type="PANTHER" id="PTHR43214:SF43">
    <property type="entry name" value="TWO-COMPONENT RESPONSE REGULATOR"/>
    <property type="match status" value="1"/>
</dbReference>
<dbReference type="EMBL" id="BOMV01000073">
    <property type="protein sequence ID" value="GIE99511.1"/>
    <property type="molecule type" value="Genomic_DNA"/>
</dbReference>
<dbReference type="SMART" id="SM00421">
    <property type="entry name" value="HTH_LUXR"/>
    <property type="match status" value="1"/>
</dbReference>
<evidence type="ECO:0000259" key="4">
    <source>
        <dbReference type="PROSITE" id="PS50110"/>
    </source>
</evidence>
<dbReference type="PRINTS" id="PR00038">
    <property type="entry name" value="HTHLUXR"/>
</dbReference>
<organism evidence="5 6">
    <name type="scientific">Paractinoplanes rishiriensis</name>
    <dbReference type="NCBI Taxonomy" id="1050105"/>
    <lineage>
        <taxon>Bacteria</taxon>
        <taxon>Bacillati</taxon>
        <taxon>Actinomycetota</taxon>
        <taxon>Actinomycetes</taxon>
        <taxon>Micromonosporales</taxon>
        <taxon>Micromonosporaceae</taxon>
        <taxon>Paractinoplanes</taxon>
    </lineage>
</organism>
<dbReference type="InterPro" id="IPR000792">
    <property type="entry name" value="Tscrpt_reg_LuxR_C"/>
</dbReference>
<dbReference type="InterPro" id="IPR039420">
    <property type="entry name" value="WalR-like"/>
</dbReference>
<dbReference type="CDD" id="cd06170">
    <property type="entry name" value="LuxR_C_like"/>
    <property type="match status" value="1"/>
</dbReference>
<dbReference type="SUPFAM" id="SSF46894">
    <property type="entry name" value="C-terminal effector domain of the bipartite response regulators"/>
    <property type="match status" value="1"/>
</dbReference>
<evidence type="ECO:0000259" key="3">
    <source>
        <dbReference type="PROSITE" id="PS50043"/>
    </source>
</evidence>
<proteinExistence type="predicted"/>
<evidence type="ECO:0000313" key="5">
    <source>
        <dbReference type="EMBL" id="GIE99511.1"/>
    </source>
</evidence>
<dbReference type="GO" id="GO:0003677">
    <property type="term" value="F:DNA binding"/>
    <property type="evidence" value="ECO:0007669"/>
    <property type="project" value="UniProtKB-KW"/>
</dbReference>
<feature type="domain" description="HTH luxR-type" evidence="3">
    <location>
        <begin position="153"/>
        <end position="218"/>
    </location>
</feature>
<dbReference type="PROSITE" id="PS50110">
    <property type="entry name" value="RESPONSE_REGULATORY"/>
    <property type="match status" value="1"/>
</dbReference>
<dbReference type="PROSITE" id="PS50043">
    <property type="entry name" value="HTH_LUXR_2"/>
    <property type="match status" value="1"/>
</dbReference>
<accession>A0A919K278</accession>
<dbReference type="GO" id="GO:0000160">
    <property type="term" value="P:phosphorelay signal transduction system"/>
    <property type="evidence" value="ECO:0007669"/>
    <property type="project" value="InterPro"/>
</dbReference>
<keyword evidence="1 5" id="KW-0238">DNA-binding</keyword>
<dbReference type="AlphaFoldDB" id="A0A919K278"/>
<keyword evidence="6" id="KW-1185">Reference proteome</keyword>
<gene>
    <name evidence="5" type="ORF">Ari01nite_69760</name>
</gene>
<evidence type="ECO:0000313" key="6">
    <source>
        <dbReference type="Proteomes" id="UP000636960"/>
    </source>
</evidence>
<evidence type="ECO:0000256" key="1">
    <source>
        <dbReference type="ARBA" id="ARBA00023125"/>
    </source>
</evidence>
<comment type="caution">
    <text evidence="2">Lacks conserved residue(s) required for the propagation of feature annotation.</text>
</comment>
<dbReference type="InterPro" id="IPR011006">
    <property type="entry name" value="CheY-like_superfamily"/>
</dbReference>
<dbReference type="InterPro" id="IPR001789">
    <property type="entry name" value="Sig_transdc_resp-reg_receiver"/>
</dbReference>
<evidence type="ECO:0000256" key="2">
    <source>
        <dbReference type="PROSITE-ProRule" id="PRU00169"/>
    </source>
</evidence>
<dbReference type="PANTHER" id="PTHR43214">
    <property type="entry name" value="TWO-COMPONENT RESPONSE REGULATOR"/>
    <property type="match status" value="1"/>
</dbReference>